<feature type="compositionally biased region" description="Low complexity" evidence="1">
    <location>
        <begin position="421"/>
        <end position="436"/>
    </location>
</feature>
<dbReference type="VEuPathDB" id="ToxoDB:EMWEY_00002570"/>
<evidence type="ECO:0000313" key="2">
    <source>
        <dbReference type="EMBL" id="CDJ56243.1"/>
    </source>
</evidence>
<reference evidence="2" key="1">
    <citation type="submission" date="2013-10" db="EMBL/GenBank/DDBJ databases">
        <title>Genomic analysis of the causative agents of coccidiosis in chickens.</title>
        <authorList>
            <person name="Reid A.J."/>
            <person name="Blake D."/>
            <person name="Billington K."/>
            <person name="Browne H."/>
            <person name="Dunn M."/>
            <person name="Hung S."/>
            <person name="Kawahara F."/>
            <person name="Miranda-Saavedra D."/>
            <person name="Mourier T."/>
            <person name="Nagra H."/>
            <person name="Otto T.D."/>
            <person name="Rawlings N."/>
            <person name="Sanchez A."/>
            <person name="Sanders M."/>
            <person name="Subramaniam C."/>
            <person name="Tay Y."/>
            <person name="Dear P."/>
            <person name="Doerig C."/>
            <person name="Gruber A."/>
            <person name="Parkinson J."/>
            <person name="Shirley M."/>
            <person name="Wan K.L."/>
            <person name="Berriman M."/>
            <person name="Tomley F."/>
            <person name="Pain A."/>
        </authorList>
    </citation>
    <scope>NUCLEOTIDE SEQUENCE [LARGE SCALE GENOMIC DNA]</scope>
    <source>
        <strain evidence="2">Weybridge</strain>
    </source>
</reference>
<dbReference type="Proteomes" id="UP000030763">
    <property type="component" value="Unassembled WGS sequence"/>
</dbReference>
<gene>
    <name evidence="2" type="ORF">EMWEY_00002570</name>
</gene>
<evidence type="ECO:0000256" key="1">
    <source>
        <dbReference type="SAM" id="MobiDB-lite"/>
    </source>
</evidence>
<feature type="compositionally biased region" description="Low complexity" evidence="1">
    <location>
        <begin position="117"/>
        <end position="136"/>
    </location>
</feature>
<feature type="compositionally biased region" description="Basic residues" evidence="1">
    <location>
        <begin position="344"/>
        <end position="364"/>
    </location>
</feature>
<name>U6LZG0_EIMMA</name>
<evidence type="ECO:0000313" key="3">
    <source>
        <dbReference type="Proteomes" id="UP000030763"/>
    </source>
</evidence>
<feature type="region of interest" description="Disordered" evidence="1">
    <location>
        <begin position="161"/>
        <end position="436"/>
    </location>
</feature>
<dbReference type="EMBL" id="HG718853">
    <property type="protein sequence ID" value="CDJ56243.1"/>
    <property type="molecule type" value="Genomic_DNA"/>
</dbReference>
<accession>U6LZG0</accession>
<feature type="compositionally biased region" description="Basic and acidic residues" evidence="1">
    <location>
        <begin position="283"/>
        <end position="294"/>
    </location>
</feature>
<sequence>MGDSDSIPSSSSDMEVDLDSNEWKEFELPIVEPDSEFLQQQFYLQQRILQQHLHESRSRWRAWKKAAWVLLFSLCSAAVIRQLSASGRRNTVKPDTYGDLEAKFTLDITDDVEGQPKPEVQVQVQQEQQKQDQQLQQEHHGGYRLLDESEHHGGYQLLEEQEQQEQKHNEREQQEHEQEQVQHEQEQVQHEQKQEEPEQKQGRDEEQEQRQQEERESREEERQQRQEGEEIGKQQKQEQKHGKDLYLDRELGRELEQPREQKSEQEPQQKRKEEDDQEEEQEHADKVSQEEQPKEATNWFFMGMGLFKDKGKGAHKEKDKSHREKEKGTHKEKEKGESKEKEKGSHRRVSFKDKSNKKRWSHKKGLQDEEEAFEDSWLPKEESRKEEGPTDAGLRAEGEDKEERIHHEEEGLERRGGGQEPGTEGVGDPAEGVAAAGVAPGDAGVADAAAGGATAAGTAAADGEGAEEGSGGQFWEDWQEGDSFLERLAPVFVSPKPPFPGGQCEKERTMNEAVEAMQVLEEHSGKEAADAFMALLTKPLAKEDPKNMSTEVLQSLIIERAKQKAALSALRAFQARREREKALARMLVLEQLHILLKRHLDQGTPLPASFAGLVERSGSRVDIERESAVLAAARREYEEALAIEGGELQLLQYDLLEAAAHFTAADVFVRAGEIPAEWKAKMPKYKDLAVALGEDIRNLTSTSVIGNVPGMARTAVEAAKATLRDNTAAGQLVRKLLFLVDLRRKANSSFKQWADPQLDNSTEKMVHFARRRAFELTEKAEKLKQEFANEVDATTGEKKLRGLDSWFALLL</sequence>
<organism evidence="2 3">
    <name type="scientific">Eimeria maxima</name>
    <name type="common">Coccidian parasite</name>
    <dbReference type="NCBI Taxonomy" id="5804"/>
    <lineage>
        <taxon>Eukaryota</taxon>
        <taxon>Sar</taxon>
        <taxon>Alveolata</taxon>
        <taxon>Apicomplexa</taxon>
        <taxon>Conoidasida</taxon>
        <taxon>Coccidia</taxon>
        <taxon>Eucoccidiorida</taxon>
        <taxon>Eimeriorina</taxon>
        <taxon>Eimeriidae</taxon>
        <taxon>Eimeria</taxon>
    </lineage>
</organism>
<dbReference type="AlphaFoldDB" id="U6LZG0"/>
<proteinExistence type="predicted"/>
<protein>
    <submittedName>
        <fullName evidence="2">Uncharacterized protein</fullName>
    </submittedName>
</protein>
<keyword evidence="3" id="KW-1185">Reference proteome</keyword>
<feature type="compositionally biased region" description="Basic and acidic residues" evidence="1">
    <location>
        <begin position="307"/>
        <end position="343"/>
    </location>
</feature>
<feature type="compositionally biased region" description="Basic and acidic residues" evidence="1">
    <location>
        <begin position="164"/>
        <end position="274"/>
    </location>
</feature>
<dbReference type="GeneID" id="25334243"/>
<dbReference type="RefSeq" id="XP_013332893.1">
    <property type="nucleotide sequence ID" value="XM_013477439.1"/>
</dbReference>
<feature type="compositionally biased region" description="Basic and acidic residues" evidence="1">
    <location>
        <begin position="377"/>
        <end position="417"/>
    </location>
</feature>
<dbReference type="OrthoDB" id="348557at2759"/>
<feature type="region of interest" description="Disordered" evidence="1">
    <location>
        <begin position="117"/>
        <end position="137"/>
    </location>
</feature>
<dbReference type="OMA" id="KNSAVHR"/>
<reference evidence="2" key="2">
    <citation type="submission" date="2013-10" db="EMBL/GenBank/DDBJ databases">
        <authorList>
            <person name="Aslett M."/>
        </authorList>
    </citation>
    <scope>NUCLEOTIDE SEQUENCE [LARGE SCALE GENOMIC DNA]</scope>
    <source>
        <strain evidence="2">Weybridge</strain>
    </source>
</reference>